<dbReference type="STRING" id="101127.A0A1X2GLX0"/>
<organism evidence="2 3">
    <name type="scientific">Hesseltinella vesiculosa</name>
    <dbReference type="NCBI Taxonomy" id="101127"/>
    <lineage>
        <taxon>Eukaryota</taxon>
        <taxon>Fungi</taxon>
        <taxon>Fungi incertae sedis</taxon>
        <taxon>Mucoromycota</taxon>
        <taxon>Mucoromycotina</taxon>
        <taxon>Mucoromycetes</taxon>
        <taxon>Mucorales</taxon>
        <taxon>Cunninghamellaceae</taxon>
        <taxon>Hesseltinella</taxon>
    </lineage>
</organism>
<name>A0A1X2GLX0_9FUNG</name>
<reference evidence="2 3" key="1">
    <citation type="submission" date="2016-07" db="EMBL/GenBank/DDBJ databases">
        <title>Pervasive Adenine N6-methylation of Active Genes in Fungi.</title>
        <authorList>
            <consortium name="DOE Joint Genome Institute"/>
            <person name="Mondo S.J."/>
            <person name="Dannebaum R.O."/>
            <person name="Kuo R.C."/>
            <person name="Labutti K."/>
            <person name="Haridas S."/>
            <person name="Kuo A."/>
            <person name="Salamov A."/>
            <person name="Ahrendt S.R."/>
            <person name="Lipzen A."/>
            <person name="Sullivan W."/>
            <person name="Andreopoulos W.B."/>
            <person name="Clum A."/>
            <person name="Lindquist E."/>
            <person name="Daum C."/>
            <person name="Ramamoorthy G.K."/>
            <person name="Gryganskyi A."/>
            <person name="Culley D."/>
            <person name="Magnuson J.K."/>
            <person name="James T.Y."/>
            <person name="O'Malley M.A."/>
            <person name="Stajich J.E."/>
            <person name="Spatafora J.W."/>
            <person name="Visel A."/>
            <person name="Grigoriev I.V."/>
        </authorList>
    </citation>
    <scope>NUCLEOTIDE SEQUENCE [LARGE SCALE GENOMIC DNA]</scope>
    <source>
        <strain evidence="2 3">NRRL 3301</strain>
    </source>
</reference>
<dbReference type="PANTHER" id="PTHR16537">
    <property type="entry name" value="SJOEGREN SYNDROME/SCLERODERMA AUTOANTIGEN 1"/>
    <property type="match status" value="1"/>
</dbReference>
<dbReference type="InterPro" id="IPR009563">
    <property type="entry name" value="SSSCA1"/>
</dbReference>
<dbReference type="InterPro" id="IPR051888">
    <property type="entry name" value="UPF0148_domain"/>
</dbReference>
<feature type="compositionally biased region" description="Polar residues" evidence="1">
    <location>
        <begin position="171"/>
        <end position="201"/>
    </location>
</feature>
<keyword evidence="3" id="KW-1185">Reference proteome</keyword>
<feature type="compositionally biased region" description="Low complexity" evidence="1">
    <location>
        <begin position="79"/>
        <end position="95"/>
    </location>
</feature>
<gene>
    <name evidence="2" type="ORF">DM01DRAFT_1334470</name>
</gene>
<dbReference type="Proteomes" id="UP000242146">
    <property type="component" value="Unassembled WGS sequence"/>
</dbReference>
<evidence type="ECO:0000313" key="3">
    <source>
        <dbReference type="Proteomes" id="UP000242146"/>
    </source>
</evidence>
<evidence type="ECO:0000313" key="2">
    <source>
        <dbReference type="EMBL" id="ORX56906.1"/>
    </source>
</evidence>
<sequence>MTQANQDTDPTALLGTYLLQGWVMTDEICSVGECSVPLMRSKDKSLKFCVAHDTLPTKGPYVTYTKPSATPTPQRSIQPSSTPTASPSAAAPTAADWKQDPGFMDRRQRASELLGQKMLAQWALLNDVCPNDACSAPLVRHPVEKYLHCVVCERDYDLEEGQLRPRPLTAAPQSLAKSHTTAQEDMATSASQTEPPNTRASLHQPPVKLHGDDTSLPTSAELEQLVHSPMTSPATDRRQKRHKTLATAAGSTSVAAASANVVTAIAVSTDRLCQKLLALTEQLETCEDLHDCQLLCQSIEACSNAIAACRKV</sequence>
<dbReference type="OrthoDB" id="28939at2759"/>
<proteinExistence type="predicted"/>
<feature type="region of interest" description="Disordered" evidence="1">
    <location>
        <begin position="62"/>
        <end position="101"/>
    </location>
</feature>
<evidence type="ECO:0000256" key="1">
    <source>
        <dbReference type="SAM" id="MobiDB-lite"/>
    </source>
</evidence>
<comment type="caution">
    <text evidence="2">The sequence shown here is derived from an EMBL/GenBank/DDBJ whole genome shotgun (WGS) entry which is preliminary data.</text>
</comment>
<accession>A0A1X2GLX0</accession>
<feature type="compositionally biased region" description="Polar residues" evidence="1">
    <location>
        <begin position="65"/>
        <end position="78"/>
    </location>
</feature>
<dbReference type="EMBL" id="MCGT01000009">
    <property type="protein sequence ID" value="ORX56906.1"/>
    <property type="molecule type" value="Genomic_DNA"/>
</dbReference>
<protein>
    <submittedName>
        <fullName evidence="2">Uncharacterized protein</fullName>
    </submittedName>
</protein>
<dbReference type="Pfam" id="PF06677">
    <property type="entry name" value="Auto_anti-p27"/>
    <property type="match status" value="2"/>
</dbReference>
<dbReference type="AlphaFoldDB" id="A0A1X2GLX0"/>
<dbReference type="PANTHER" id="PTHR16537:SF1">
    <property type="entry name" value="PROTEIN ZNRD2"/>
    <property type="match status" value="1"/>
</dbReference>
<feature type="region of interest" description="Disordered" evidence="1">
    <location>
        <begin position="163"/>
        <end position="215"/>
    </location>
</feature>